<dbReference type="Proteomes" id="UP001138500">
    <property type="component" value="Unassembled WGS sequence"/>
</dbReference>
<proteinExistence type="predicted"/>
<gene>
    <name evidence="1" type="ORF">Tdes44962_MAKER09622</name>
</gene>
<dbReference type="AlphaFoldDB" id="A0A9W7SSF8"/>
<accession>A0A9W7SSF8</accession>
<keyword evidence="2" id="KW-1185">Reference proteome</keyword>
<organism evidence="1 2">
    <name type="scientific">Teratosphaeria destructans</name>
    <dbReference type="NCBI Taxonomy" id="418781"/>
    <lineage>
        <taxon>Eukaryota</taxon>
        <taxon>Fungi</taxon>
        <taxon>Dikarya</taxon>
        <taxon>Ascomycota</taxon>
        <taxon>Pezizomycotina</taxon>
        <taxon>Dothideomycetes</taxon>
        <taxon>Dothideomycetidae</taxon>
        <taxon>Mycosphaerellales</taxon>
        <taxon>Teratosphaeriaceae</taxon>
        <taxon>Teratosphaeria</taxon>
    </lineage>
</organism>
<reference evidence="1 2" key="1">
    <citation type="journal article" date="2018" name="IMA Fungus">
        <title>IMA Genome-F 10: Nine draft genome sequences of Claviceps purpurea s.lat., including C. arundinis, C. humidiphila, and C. cf. spartinae, pseudomolecules for the pitch canker pathogen Fusarium circinatum, draft genome of Davidsoniella eucalypti, Grosmannia galeiformis, Quambalaria eucalypti, and Teratosphaeria destructans.</title>
        <authorList>
            <person name="Wingfield B.D."/>
            <person name="Liu M."/>
            <person name="Nguyen H.D."/>
            <person name="Lane F.A."/>
            <person name="Morgan S.W."/>
            <person name="De Vos L."/>
            <person name="Wilken P.M."/>
            <person name="Duong T.A."/>
            <person name="Aylward J."/>
            <person name="Coetzee M.P."/>
            <person name="Dadej K."/>
            <person name="De Beer Z.W."/>
            <person name="Findlay W."/>
            <person name="Havenga M."/>
            <person name="Kolarik M."/>
            <person name="Menzies J.G."/>
            <person name="Naidoo K."/>
            <person name="Pochopski O."/>
            <person name="Shoukouhi P."/>
            <person name="Santana Q.C."/>
            <person name="Seifert K.A."/>
            <person name="Soal N."/>
            <person name="Steenkamp E.T."/>
            <person name="Tatham C.T."/>
            <person name="van der Nest M.A."/>
            <person name="Wingfield M.J."/>
        </authorList>
    </citation>
    <scope>NUCLEOTIDE SEQUENCE [LARGE SCALE GENOMIC DNA]</scope>
    <source>
        <strain evidence="1">CMW44962</strain>
    </source>
</reference>
<dbReference type="OrthoDB" id="3893917at2759"/>
<protein>
    <submittedName>
        <fullName evidence="1">Uncharacterized protein</fullName>
    </submittedName>
</protein>
<reference evidence="1 2" key="2">
    <citation type="journal article" date="2021" name="Curr. Genet.">
        <title>Genetic response to nitrogen starvation in the aggressive Eucalyptus foliar pathogen Teratosphaeria destructans.</title>
        <authorList>
            <person name="Havenga M."/>
            <person name="Wingfield B.D."/>
            <person name="Wingfield M.J."/>
            <person name="Dreyer L.L."/>
            <person name="Roets F."/>
            <person name="Aylward J."/>
        </authorList>
    </citation>
    <scope>NUCLEOTIDE SEQUENCE [LARGE SCALE GENOMIC DNA]</scope>
    <source>
        <strain evidence="1">CMW44962</strain>
    </source>
</reference>
<comment type="caution">
    <text evidence="1">The sequence shown here is derived from an EMBL/GenBank/DDBJ whole genome shotgun (WGS) entry which is preliminary data.</text>
</comment>
<sequence>MDSFTHAVFRVDAADDPKAVLEGLKRVVYALRPKGVAIVVHARVESGRVEEGGGSLQVALEDRMRFQSRGRVEGLEDVMYHAGFERGKIRRLRDEEGVEVVVGMKWDQLTA</sequence>
<name>A0A9W7SSF8_9PEZI</name>
<dbReference type="EMBL" id="RIBY02001860">
    <property type="protein sequence ID" value="KAH9827759.1"/>
    <property type="molecule type" value="Genomic_DNA"/>
</dbReference>
<evidence type="ECO:0000313" key="1">
    <source>
        <dbReference type="EMBL" id="KAH9827759.1"/>
    </source>
</evidence>
<evidence type="ECO:0000313" key="2">
    <source>
        <dbReference type="Proteomes" id="UP001138500"/>
    </source>
</evidence>